<dbReference type="Proteomes" id="UP000033588">
    <property type="component" value="Unassembled WGS sequence"/>
</dbReference>
<dbReference type="AlphaFoldDB" id="A0A0F4TD79"/>
<sequence length="156" mass="18034">MRSTDHLDPFNLQRFLQAQEPVFERVQNELNNGHKRSHWMWFIFPQFAGLGGSEMSRRFAIRSREEALAYLEHPLLGARLRTCTQEVLNIRERSVAGIFGHPDDLKFHSSMTLFAQVADADSLFQQALNQYFHGILDDWTLSLMDSKQAQLPTNQG</sequence>
<dbReference type="InterPro" id="IPR036287">
    <property type="entry name" value="Rv1873-like_sf"/>
</dbReference>
<proteinExistence type="predicted"/>
<name>A0A0F4TD79_PSEFL</name>
<reference evidence="1 2" key="1">
    <citation type="submission" date="2015-03" db="EMBL/GenBank/DDBJ databases">
        <title>Comparative genomics of Pseudomonas insights into diversity of traits involved in vanlence and defense.</title>
        <authorList>
            <person name="Qin Y."/>
        </authorList>
    </citation>
    <scope>NUCLEOTIDE SEQUENCE [LARGE SCALE GENOMIC DNA]</scope>
    <source>
        <strain evidence="1 2">C8</strain>
    </source>
</reference>
<gene>
    <name evidence="1" type="ORF">VC35_23100</name>
</gene>
<dbReference type="EMBL" id="LACC01000030">
    <property type="protein sequence ID" value="KJZ42406.1"/>
    <property type="molecule type" value="Genomic_DNA"/>
</dbReference>
<comment type="caution">
    <text evidence="1">The sequence shown here is derived from an EMBL/GenBank/DDBJ whole genome shotgun (WGS) entry which is preliminary data.</text>
</comment>
<dbReference type="RefSeq" id="WP_046042790.1">
    <property type="nucleotide sequence ID" value="NZ_LACC01000030.1"/>
</dbReference>
<organism evidence="1 2">
    <name type="scientific">Pseudomonas fluorescens</name>
    <dbReference type="NCBI Taxonomy" id="294"/>
    <lineage>
        <taxon>Bacteria</taxon>
        <taxon>Pseudomonadati</taxon>
        <taxon>Pseudomonadota</taxon>
        <taxon>Gammaproteobacteria</taxon>
        <taxon>Pseudomonadales</taxon>
        <taxon>Pseudomonadaceae</taxon>
        <taxon>Pseudomonas</taxon>
    </lineage>
</organism>
<dbReference type="OrthoDB" id="9801870at2"/>
<dbReference type="PATRIC" id="fig|294.132.peg.3926"/>
<dbReference type="Gene3D" id="1.25.40.380">
    <property type="entry name" value="Protein of unknown function DUF1810"/>
    <property type="match status" value="1"/>
</dbReference>
<evidence type="ECO:0000313" key="1">
    <source>
        <dbReference type="EMBL" id="KJZ42406.1"/>
    </source>
</evidence>
<dbReference type="Pfam" id="PF08837">
    <property type="entry name" value="DUF1810"/>
    <property type="match status" value="1"/>
</dbReference>
<dbReference type="SUPFAM" id="SSF140736">
    <property type="entry name" value="Rv1873-like"/>
    <property type="match status" value="1"/>
</dbReference>
<accession>A0A0F4TD79</accession>
<dbReference type="PIRSF" id="PIRSF008546">
    <property type="entry name" value="UCP008546"/>
    <property type="match status" value="1"/>
</dbReference>
<evidence type="ECO:0000313" key="2">
    <source>
        <dbReference type="Proteomes" id="UP000033588"/>
    </source>
</evidence>
<dbReference type="InterPro" id="IPR014937">
    <property type="entry name" value="DUF1810"/>
</dbReference>
<protein>
    <submittedName>
        <fullName evidence="1">Calpastatin</fullName>
    </submittedName>
</protein>